<dbReference type="RefSeq" id="XP_068370452.1">
    <property type="nucleotide sequence ID" value="XM_068496655.1"/>
</dbReference>
<keyword evidence="3" id="KW-0694">RNA-binding</keyword>
<sequence length="460" mass="51785">MASKESIDLSQVFKYFPKGDKEENEPGLFYNADIPEEIFHKLTYSTSQSQNTYIRPPPPVTKEVDAITDTATHTRNVYKKKNTTVASSPYDFRQSCEIPFESKPLATFDSQLSNVQTRETPIIKVIKMVGSSAVFNSKFIGIRSTVKHPLPSVPQLAEIQIDEDPVIKEIASKPSEQSVRVFSTAKALAAIAVCPRSVYPFDLVFQKNGNDVYVKTRPENQAAVLETNLETIMTTLQVQRDKMTLEFTSQIQEATDVNNAFVYKATEGQEPILLGEEASRPLIYRSIIVDDVEFVIRGEIDAIKEAPTGDKEPSICLCRVFNDSPTVLRRNPWDNLDRRRGTIFLSETNVNAAKVARWVAVAKLIGAETCMVGYAVRKTPTLREPHLLLGVERHATDKFAHDISLTNANMYGVLHTIFSRTKELESGRYIFVRESKQKKTYSIYGNVELPDTKDAEKDDE</sequence>
<organism evidence="5 6">
    <name type="scientific">Tritrichomonas foetus</name>
    <dbReference type="NCBI Taxonomy" id="1144522"/>
    <lineage>
        <taxon>Eukaryota</taxon>
        <taxon>Metamonada</taxon>
        <taxon>Parabasalia</taxon>
        <taxon>Tritrichomonadida</taxon>
        <taxon>Tritrichomonadidae</taxon>
        <taxon>Tritrichomonas</taxon>
    </lineage>
</organism>
<evidence type="ECO:0000256" key="1">
    <source>
        <dbReference type="ARBA" id="ARBA00022490"/>
    </source>
</evidence>
<evidence type="ECO:0000256" key="4">
    <source>
        <dbReference type="ARBA" id="ARBA00022917"/>
    </source>
</evidence>
<gene>
    <name evidence="5" type="ORF">TRFO_12458</name>
</gene>
<dbReference type="EMBL" id="MLAK01000014">
    <property type="protein sequence ID" value="OHT17316.1"/>
    <property type="molecule type" value="Genomic_DNA"/>
</dbReference>
<accession>A0A1J4L5N0</accession>
<keyword evidence="4" id="KW-0648">Protein biosynthesis</keyword>
<dbReference type="AlphaFoldDB" id="A0A1J4L5N0"/>
<dbReference type="GeneID" id="94831359"/>
<keyword evidence="6" id="KW-1185">Reference proteome</keyword>
<dbReference type="Pfam" id="PF05091">
    <property type="entry name" value="eIF-3_zeta"/>
    <property type="match status" value="1"/>
</dbReference>
<keyword evidence="2" id="KW-0396">Initiation factor</keyword>
<dbReference type="PANTHER" id="PTHR12399:SF0">
    <property type="entry name" value="EUKARYOTIC TRANSLATION INITIATION FACTOR 3 SUBUNIT D"/>
    <property type="match status" value="1"/>
</dbReference>
<comment type="caution">
    <text evidence="5">The sequence shown here is derived from an EMBL/GenBank/DDBJ whole genome shotgun (WGS) entry which is preliminary data.</text>
</comment>
<evidence type="ECO:0000313" key="6">
    <source>
        <dbReference type="Proteomes" id="UP000179807"/>
    </source>
</evidence>
<dbReference type="GO" id="GO:0005852">
    <property type="term" value="C:eukaryotic translation initiation factor 3 complex"/>
    <property type="evidence" value="ECO:0007669"/>
    <property type="project" value="InterPro"/>
</dbReference>
<evidence type="ECO:0000313" key="5">
    <source>
        <dbReference type="EMBL" id="OHT17316.1"/>
    </source>
</evidence>
<protein>
    <submittedName>
        <fullName evidence="5">Uncharacterized protein</fullName>
    </submittedName>
</protein>
<dbReference type="InterPro" id="IPR007783">
    <property type="entry name" value="eIF3d"/>
</dbReference>
<dbReference type="VEuPathDB" id="TrichDB:TRFO_12458"/>
<dbReference type="GO" id="GO:0003743">
    <property type="term" value="F:translation initiation factor activity"/>
    <property type="evidence" value="ECO:0007669"/>
    <property type="project" value="UniProtKB-KW"/>
</dbReference>
<evidence type="ECO:0000256" key="3">
    <source>
        <dbReference type="ARBA" id="ARBA00022884"/>
    </source>
</evidence>
<name>A0A1J4L5N0_9EUKA</name>
<evidence type="ECO:0000256" key="2">
    <source>
        <dbReference type="ARBA" id="ARBA00022540"/>
    </source>
</evidence>
<dbReference type="PANTHER" id="PTHR12399">
    <property type="entry name" value="EUKARYOTIC TRANSLATION INITIATION FACTOR 3 SUBUNIT 7"/>
    <property type="match status" value="1"/>
</dbReference>
<dbReference type="GO" id="GO:0003723">
    <property type="term" value="F:RNA binding"/>
    <property type="evidence" value="ECO:0007669"/>
    <property type="project" value="UniProtKB-KW"/>
</dbReference>
<reference evidence="5" key="1">
    <citation type="submission" date="2016-10" db="EMBL/GenBank/DDBJ databases">
        <authorList>
            <person name="Benchimol M."/>
            <person name="Almeida L.G."/>
            <person name="Vasconcelos A.T."/>
            <person name="Perreira-Neves A."/>
            <person name="Rosa I.A."/>
            <person name="Tasca T."/>
            <person name="Bogo M.R."/>
            <person name="de Souza W."/>
        </authorList>
    </citation>
    <scope>NUCLEOTIDE SEQUENCE [LARGE SCALE GENOMIC DNA]</scope>
    <source>
        <strain evidence="5">K</strain>
    </source>
</reference>
<keyword evidence="1" id="KW-0963">Cytoplasm</keyword>
<dbReference type="Proteomes" id="UP000179807">
    <property type="component" value="Unassembled WGS sequence"/>
</dbReference>
<proteinExistence type="predicted"/>
<dbReference type="OrthoDB" id="16538at2759"/>